<name>A0ACA9K791_9GLOM</name>
<keyword evidence="2" id="KW-1185">Reference proteome</keyword>
<organism evidence="1 2">
    <name type="scientific">Cetraspora pellucida</name>
    <dbReference type="NCBI Taxonomy" id="1433469"/>
    <lineage>
        <taxon>Eukaryota</taxon>
        <taxon>Fungi</taxon>
        <taxon>Fungi incertae sedis</taxon>
        <taxon>Mucoromycota</taxon>
        <taxon>Glomeromycotina</taxon>
        <taxon>Glomeromycetes</taxon>
        <taxon>Diversisporales</taxon>
        <taxon>Gigasporaceae</taxon>
        <taxon>Cetraspora</taxon>
    </lineage>
</organism>
<sequence length="52" mass="6128">LVKALIYCGGLLEKEEWERGLKEKLVLYFYEKDKSISLEQLFAKHPLEESGR</sequence>
<accession>A0ACA9K791</accession>
<protein>
    <submittedName>
        <fullName evidence="1">917_t:CDS:1</fullName>
    </submittedName>
</protein>
<comment type="caution">
    <text evidence="1">The sequence shown here is derived from an EMBL/GenBank/DDBJ whole genome shotgun (WGS) entry which is preliminary data.</text>
</comment>
<reference evidence="1" key="1">
    <citation type="submission" date="2021-06" db="EMBL/GenBank/DDBJ databases">
        <authorList>
            <person name="Kallberg Y."/>
            <person name="Tangrot J."/>
            <person name="Rosling A."/>
        </authorList>
    </citation>
    <scope>NUCLEOTIDE SEQUENCE</scope>
    <source>
        <strain evidence="1">28 12/20/2015</strain>
    </source>
</reference>
<evidence type="ECO:0000313" key="2">
    <source>
        <dbReference type="Proteomes" id="UP000789366"/>
    </source>
</evidence>
<evidence type="ECO:0000313" key="1">
    <source>
        <dbReference type="EMBL" id="CAG8456271.1"/>
    </source>
</evidence>
<feature type="non-terminal residue" evidence="1">
    <location>
        <position position="1"/>
    </location>
</feature>
<proteinExistence type="predicted"/>
<dbReference type="Proteomes" id="UP000789366">
    <property type="component" value="Unassembled WGS sequence"/>
</dbReference>
<dbReference type="EMBL" id="CAJVPW010000492">
    <property type="protein sequence ID" value="CAG8456271.1"/>
    <property type="molecule type" value="Genomic_DNA"/>
</dbReference>
<gene>
    <name evidence="1" type="ORF">SPELUC_LOCUS1049</name>
</gene>